<evidence type="ECO:0000313" key="12">
    <source>
        <dbReference type="Proteomes" id="UP000001106"/>
    </source>
</evidence>
<dbReference type="InterPro" id="IPR011549">
    <property type="entry name" value="RibD_C"/>
</dbReference>
<comment type="similarity">
    <text evidence="2">Belongs to the HTP reductase family.</text>
</comment>
<dbReference type="Proteomes" id="UP000001106">
    <property type="component" value="Chromosome"/>
</dbReference>
<dbReference type="eggNOG" id="arCOG01484">
    <property type="taxonomic scope" value="Archaea"/>
</dbReference>
<dbReference type="SUPFAM" id="SSF53597">
    <property type="entry name" value="Dihydrofolate reductase-like"/>
    <property type="match status" value="1"/>
</dbReference>
<dbReference type="EC" id="1.1.1.302" evidence="9"/>
<dbReference type="GO" id="GO:0009231">
    <property type="term" value="P:riboflavin biosynthetic process"/>
    <property type="evidence" value="ECO:0007669"/>
    <property type="project" value="UniProtKB-UniPathway"/>
</dbReference>
<keyword evidence="6 11" id="KW-0560">Oxidoreductase</keyword>
<evidence type="ECO:0000256" key="3">
    <source>
        <dbReference type="ARBA" id="ARBA00011738"/>
    </source>
</evidence>
<dbReference type="STRING" id="419665.Maeo_0660"/>
<dbReference type="InterPro" id="IPR002734">
    <property type="entry name" value="RibDG_C"/>
</dbReference>
<keyword evidence="5" id="KW-0521">NADP</keyword>
<keyword evidence="4" id="KW-0686">Riboflavin biosynthesis</keyword>
<dbReference type="GO" id="GO:0050661">
    <property type="term" value="F:NADP binding"/>
    <property type="evidence" value="ECO:0007669"/>
    <property type="project" value="InterPro"/>
</dbReference>
<organism evidence="11 12">
    <name type="scientific">Methanococcus aeolicus (strain ATCC BAA-1280 / DSM 17508 / OCM 812 / Nankai-3)</name>
    <dbReference type="NCBI Taxonomy" id="419665"/>
    <lineage>
        <taxon>Archaea</taxon>
        <taxon>Methanobacteriati</taxon>
        <taxon>Methanobacteriota</taxon>
        <taxon>Methanomada group</taxon>
        <taxon>Methanococci</taxon>
        <taxon>Methanococcales</taxon>
        <taxon>Methanococcaceae</taxon>
        <taxon>Methanococcus</taxon>
    </lineage>
</organism>
<name>A6UUS2_META3</name>
<dbReference type="HOGENOM" id="CLU_036590_4_1_2"/>
<accession>A6UUS2</accession>
<dbReference type="OrthoDB" id="10178at2157"/>
<dbReference type="PANTHER" id="PTHR38011">
    <property type="entry name" value="DIHYDROFOLATE REDUCTASE FAMILY PROTEIN (AFU_ORTHOLOGUE AFUA_8G06820)"/>
    <property type="match status" value="1"/>
</dbReference>
<dbReference type="KEGG" id="mae:Maeo_0660"/>
<keyword evidence="12" id="KW-1185">Reference proteome</keyword>
<dbReference type="EMBL" id="CP000743">
    <property type="protein sequence ID" value="ABR56244.1"/>
    <property type="molecule type" value="Genomic_DNA"/>
</dbReference>
<evidence type="ECO:0000313" key="11">
    <source>
        <dbReference type="EMBL" id="ABR56244.1"/>
    </source>
</evidence>
<dbReference type="NCBIfam" id="TIGR01508">
    <property type="entry name" value="rib_reduct_arch"/>
    <property type="match status" value="1"/>
</dbReference>
<dbReference type="InterPro" id="IPR050765">
    <property type="entry name" value="Riboflavin_Biosynth_HTPR"/>
</dbReference>
<proteinExistence type="inferred from homology"/>
<evidence type="ECO:0000256" key="4">
    <source>
        <dbReference type="ARBA" id="ARBA00022619"/>
    </source>
</evidence>
<feature type="domain" description="Bacterial bifunctional deaminase-reductase C-terminal" evidence="10">
    <location>
        <begin position="28"/>
        <end position="240"/>
    </location>
</feature>
<comment type="catalytic activity">
    <reaction evidence="7">
        <text>2,5-diamino-6-(1-D-ribitylamino)pyrimidin-4(3H)-one 5'-phosphate + NAD(+) = 2,5-diamino-6-(1-D-ribosylamino)pyrimidin-4(3H)-one 5'-phosphate + NADH + H(+)</text>
        <dbReference type="Rhea" id="RHEA:27274"/>
        <dbReference type="ChEBI" id="CHEBI:15378"/>
        <dbReference type="ChEBI" id="CHEBI:57540"/>
        <dbReference type="ChEBI" id="CHEBI:57945"/>
        <dbReference type="ChEBI" id="CHEBI:58890"/>
        <dbReference type="ChEBI" id="CHEBI:59545"/>
        <dbReference type="EC" id="1.1.1.302"/>
    </reaction>
</comment>
<protein>
    <recommendedName>
        <fullName evidence="9">2,5-diamino-6-(ribosylamino)-4(3H)-pyrimidinone 5'-phosphate reductase</fullName>
        <ecNumber evidence="9">1.1.1.302</ecNumber>
    </recommendedName>
</protein>
<comment type="catalytic activity">
    <reaction evidence="8">
        <text>2,5-diamino-6-(1-D-ribitylamino)pyrimidin-4(3H)-one 5'-phosphate + NADP(+) = 2,5-diamino-6-(1-D-ribosylamino)pyrimidin-4(3H)-one 5'-phosphate + NADPH + H(+)</text>
        <dbReference type="Rhea" id="RHEA:27278"/>
        <dbReference type="ChEBI" id="CHEBI:15378"/>
        <dbReference type="ChEBI" id="CHEBI:57783"/>
        <dbReference type="ChEBI" id="CHEBI:58349"/>
        <dbReference type="ChEBI" id="CHEBI:58890"/>
        <dbReference type="ChEBI" id="CHEBI:59545"/>
        <dbReference type="EC" id="1.1.1.302"/>
    </reaction>
</comment>
<evidence type="ECO:0000256" key="5">
    <source>
        <dbReference type="ARBA" id="ARBA00022857"/>
    </source>
</evidence>
<gene>
    <name evidence="11" type="ordered locus">Maeo_0660</name>
</gene>
<dbReference type="Gene3D" id="3.40.430.10">
    <property type="entry name" value="Dihydrofolate Reductase, subunit A"/>
    <property type="match status" value="1"/>
</dbReference>
<dbReference type="NCBIfam" id="TIGR00227">
    <property type="entry name" value="ribD_Cterm"/>
    <property type="match status" value="1"/>
</dbReference>
<evidence type="ECO:0000256" key="2">
    <source>
        <dbReference type="ARBA" id="ARBA00009723"/>
    </source>
</evidence>
<comment type="subunit">
    <text evidence="3">Homodimer.</text>
</comment>
<reference evidence="11" key="1">
    <citation type="submission" date="2007-06" db="EMBL/GenBank/DDBJ databases">
        <title>Complete sequence of Methanococcus aeolicus Nankai-3.</title>
        <authorList>
            <consortium name="US DOE Joint Genome Institute"/>
            <person name="Copeland A."/>
            <person name="Lucas S."/>
            <person name="Lapidus A."/>
            <person name="Barry K."/>
            <person name="Glavina del Rio T."/>
            <person name="Dalin E."/>
            <person name="Tice H."/>
            <person name="Pitluck S."/>
            <person name="Chain P."/>
            <person name="Malfatti S."/>
            <person name="Shin M."/>
            <person name="Vergez L."/>
            <person name="Schmutz J."/>
            <person name="Larimer F."/>
            <person name="Land M."/>
            <person name="Hauser L."/>
            <person name="Kyrpides N."/>
            <person name="Lykidis A."/>
            <person name="Sieprawska-Lupa M."/>
            <person name="Whitman W.B."/>
            <person name="Richardson P."/>
        </authorList>
    </citation>
    <scope>NUCLEOTIDE SEQUENCE [LARGE SCALE GENOMIC DNA]</scope>
    <source>
        <strain evidence="11">Nankai-3</strain>
    </source>
</reference>
<evidence type="ECO:0000256" key="6">
    <source>
        <dbReference type="ARBA" id="ARBA00023002"/>
    </source>
</evidence>
<dbReference type="Pfam" id="PF01872">
    <property type="entry name" value="RibD_C"/>
    <property type="match status" value="1"/>
</dbReference>
<dbReference type="InterPro" id="IPR024072">
    <property type="entry name" value="DHFR-like_dom_sf"/>
</dbReference>
<evidence type="ECO:0000256" key="1">
    <source>
        <dbReference type="ARBA" id="ARBA00005104"/>
    </source>
</evidence>
<evidence type="ECO:0000256" key="7">
    <source>
        <dbReference type="ARBA" id="ARBA00047550"/>
    </source>
</evidence>
<dbReference type="GO" id="GO:0008703">
    <property type="term" value="F:5-amino-6-(5-phosphoribosylamino)uracil reductase activity"/>
    <property type="evidence" value="ECO:0007669"/>
    <property type="project" value="InterPro"/>
</dbReference>
<evidence type="ECO:0000256" key="8">
    <source>
        <dbReference type="ARBA" id="ARBA00049020"/>
    </source>
</evidence>
<dbReference type="InterPro" id="IPR006401">
    <property type="entry name" value="Rib_reduct_arc"/>
</dbReference>
<evidence type="ECO:0000259" key="10">
    <source>
        <dbReference type="Pfam" id="PF01872"/>
    </source>
</evidence>
<sequence>MNNEINTENIEIENNNKNNNTDNINVKPFVISNVGMSLDGKLATIENDSRISGEDDLKRVHKIRKSVDGIMVGIGTVLKDDPRLTVHKINAKKEDNPIRIVVDSNLRIPLNARVLNDDATTIIATTENMGENKNINEKIRELAKKNIIIIKTGIDKVDLVKLMELLYKKGIKNILLEGGGTLNWGMFENNLVDEVRVYIAPKIFGGKGAPTFVDGDGFKTVDECIKLALKNCYKLDDGIVIEYTVKK</sequence>
<dbReference type="PANTHER" id="PTHR38011:SF7">
    <property type="entry name" value="2,5-DIAMINO-6-RIBOSYLAMINO-4(3H)-PYRIMIDINONE 5'-PHOSPHATE REDUCTASE"/>
    <property type="match status" value="1"/>
</dbReference>
<evidence type="ECO:0000256" key="9">
    <source>
        <dbReference type="NCBIfam" id="TIGR01508"/>
    </source>
</evidence>
<comment type="pathway">
    <text evidence="1">Cofactor biosynthesis; riboflavin biosynthesis.</text>
</comment>
<dbReference type="UniPathway" id="UPA00275"/>
<dbReference type="AlphaFoldDB" id="A6UUS2"/>